<dbReference type="InterPro" id="IPR014710">
    <property type="entry name" value="RmlC-like_jellyroll"/>
</dbReference>
<evidence type="ECO:0000256" key="1">
    <source>
        <dbReference type="ARBA" id="ARBA00022723"/>
    </source>
</evidence>
<evidence type="ECO:0000313" key="4">
    <source>
        <dbReference type="Proteomes" id="UP001596406"/>
    </source>
</evidence>
<keyword evidence="4" id="KW-1185">Reference proteome</keyword>
<protein>
    <submittedName>
        <fullName evidence="3">Cupin domain-containing protein</fullName>
    </submittedName>
</protein>
<comment type="caution">
    <text evidence="3">The sequence shown here is derived from an EMBL/GenBank/DDBJ whole genome shotgun (WGS) entry which is preliminary data.</text>
</comment>
<dbReference type="EMBL" id="JBHSXM010000001">
    <property type="protein sequence ID" value="MFC6837373.1"/>
    <property type="molecule type" value="Genomic_DNA"/>
</dbReference>
<dbReference type="Proteomes" id="UP001596406">
    <property type="component" value="Unassembled WGS sequence"/>
</dbReference>
<accession>A0ABD5UAY6</accession>
<dbReference type="GO" id="GO:0046872">
    <property type="term" value="F:metal ion binding"/>
    <property type="evidence" value="ECO:0007669"/>
    <property type="project" value="UniProtKB-KW"/>
</dbReference>
<dbReference type="InterPro" id="IPR051610">
    <property type="entry name" value="GPI/OXD"/>
</dbReference>
<feature type="region of interest" description="Disordered" evidence="2">
    <location>
        <begin position="70"/>
        <end position="99"/>
    </location>
</feature>
<dbReference type="AlphaFoldDB" id="A0ABD5UAY6"/>
<keyword evidence="1" id="KW-0479">Metal-binding</keyword>
<name>A0ABD5UAY6_9EURY</name>
<sequence>MRHVRVSDLDSWMGPADVKRPLGRELGTEGLALNYYELAPGESFAFGYHRHADQEEVFYVLSGAVAFETSASADRESASSGANDREPSAEEPSETGREEVVVSAGEAVRFEPGEWQQGWNRGDERCVALALGAPSDTGETTILRECADCGEATPQRIEATDDRDALVTLCEDCGAETGRFD</sequence>
<dbReference type="SUPFAM" id="SSF51182">
    <property type="entry name" value="RmlC-like cupins"/>
    <property type="match status" value="1"/>
</dbReference>
<evidence type="ECO:0000256" key="2">
    <source>
        <dbReference type="SAM" id="MobiDB-lite"/>
    </source>
</evidence>
<organism evidence="3 4">
    <name type="scientific">Halomarina ordinaria</name>
    <dbReference type="NCBI Taxonomy" id="3033939"/>
    <lineage>
        <taxon>Archaea</taxon>
        <taxon>Methanobacteriati</taxon>
        <taxon>Methanobacteriota</taxon>
        <taxon>Stenosarchaea group</taxon>
        <taxon>Halobacteria</taxon>
        <taxon>Halobacteriales</taxon>
        <taxon>Natronomonadaceae</taxon>
        <taxon>Halomarina</taxon>
    </lineage>
</organism>
<reference evidence="3 4" key="1">
    <citation type="journal article" date="2019" name="Int. J. Syst. Evol. Microbiol.">
        <title>The Global Catalogue of Microorganisms (GCM) 10K type strain sequencing project: providing services to taxonomists for standard genome sequencing and annotation.</title>
        <authorList>
            <consortium name="The Broad Institute Genomics Platform"/>
            <consortium name="The Broad Institute Genome Sequencing Center for Infectious Disease"/>
            <person name="Wu L."/>
            <person name="Ma J."/>
        </authorList>
    </citation>
    <scope>NUCLEOTIDE SEQUENCE [LARGE SCALE GENOMIC DNA]</scope>
    <source>
        <strain evidence="3 4">PSRA2</strain>
    </source>
</reference>
<evidence type="ECO:0000313" key="3">
    <source>
        <dbReference type="EMBL" id="MFC6837373.1"/>
    </source>
</evidence>
<dbReference type="PANTHER" id="PTHR35848:SF9">
    <property type="entry name" value="SLL1358 PROTEIN"/>
    <property type="match status" value="1"/>
</dbReference>
<dbReference type="PANTHER" id="PTHR35848">
    <property type="entry name" value="OXALATE-BINDING PROTEIN"/>
    <property type="match status" value="1"/>
</dbReference>
<gene>
    <name evidence="3" type="ORF">ACFQHK_12735</name>
</gene>
<dbReference type="Gene3D" id="2.60.120.10">
    <property type="entry name" value="Jelly Rolls"/>
    <property type="match status" value="1"/>
</dbReference>
<dbReference type="InterPro" id="IPR011051">
    <property type="entry name" value="RmlC_Cupin_sf"/>
</dbReference>
<proteinExistence type="predicted"/>
<dbReference type="RefSeq" id="WP_304449038.1">
    <property type="nucleotide sequence ID" value="NZ_JARRAH010000001.1"/>
</dbReference>
<dbReference type="CDD" id="cd02208">
    <property type="entry name" value="cupin_RmlC-like"/>
    <property type="match status" value="1"/>
</dbReference>
<feature type="compositionally biased region" description="Basic and acidic residues" evidence="2">
    <location>
        <begin position="73"/>
        <end position="99"/>
    </location>
</feature>